<keyword evidence="10" id="KW-1185">Reference proteome</keyword>
<dbReference type="Pfam" id="PF00893">
    <property type="entry name" value="Multi_Drug_Res"/>
    <property type="match status" value="1"/>
</dbReference>
<gene>
    <name evidence="9" type="ORF">KC820_07500</name>
</gene>
<evidence type="ECO:0000256" key="6">
    <source>
        <dbReference type="ARBA" id="ARBA00023136"/>
    </source>
</evidence>
<dbReference type="GO" id="GO:0022857">
    <property type="term" value="F:transmembrane transporter activity"/>
    <property type="evidence" value="ECO:0007669"/>
    <property type="project" value="InterPro"/>
</dbReference>
<dbReference type="PANTHER" id="PTHR30561">
    <property type="entry name" value="SMR FAMILY PROTON-DEPENDENT DRUG EFFLUX TRANSPORTER SUGE"/>
    <property type="match status" value="1"/>
</dbReference>
<feature type="transmembrane region" description="Helical" evidence="8">
    <location>
        <begin position="56"/>
        <end position="77"/>
    </location>
</feature>
<comment type="subcellular location">
    <subcellularLocation>
        <location evidence="1 7">Cell membrane</location>
        <topology evidence="1 7">Multi-pass membrane protein</topology>
    </subcellularLocation>
</comment>
<reference evidence="9 10" key="1">
    <citation type="submission" date="2021-04" db="EMBL/GenBank/DDBJ databases">
        <title>Allobacillus sp. nov. SKP8-2 isolated from shrimp paste.</title>
        <authorList>
            <person name="Tanasupawat S."/>
            <person name="Yiamsombat S."/>
            <person name="Kanchanasin P."/>
            <person name="Kuncharoen N."/>
        </authorList>
    </citation>
    <scope>NUCLEOTIDE SEQUENCE [LARGE SCALE GENOMIC DNA]</scope>
    <source>
        <strain evidence="9 10">SKP8-2</strain>
    </source>
</reference>
<dbReference type="InterPro" id="IPR045324">
    <property type="entry name" value="Small_multidrug_res"/>
</dbReference>
<dbReference type="GO" id="GO:0005886">
    <property type="term" value="C:plasma membrane"/>
    <property type="evidence" value="ECO:0007669"/>
    <property type="project" value="UniProtKB-SubCell"/>
</dbReference>
<evidence type="ECO:0000313" key="10">
    <source>
        <dbReference type="Proteomes" id="UP000675431"/>
    </source>
</evidence>
<keyword evidence="3" id="KW-1003">Cell membrane</keyword>
<feature type="transmembrane region" description="Helical" evidence="8">
    <location>
        <begin position="7"/>
        <end position="25"/>
    </location>
</feature>
<evidence type="ECO:0000256" key="4">
    <source>
        <dbReference type="ARBA" id="ARBA00022692"/>
    </source>
</evidence>
<evidence type="ECO:0000256" key="1">
    <source>
        <dbReference type="ARBA" id="ARBA00004651"/>
    </source>
</evidence>
<protein>
    <submittedName>
        <fullName evidence="9">Multidrug efflux SMR transporter</fullName>
    </submittedName>
</protein>
<dbReference type="EMBL" id="JAGSIE010000021">
    <property type="protein sequence ID" value="MBR7553996.1"/>
    <property type="molecule type" value="Genomic_DNA"/>
</dbReference>
<dbReference type="Proteomes" id="UP000675431">
    <property type="component" value="Unassembled WGS sequence"/>
</dbReference>
<evidence type="ECO:0000256" key="5">
    <source>
        <dbReference type="ARBA" id="ARBA00022989"/>
    </source>
</evidence>
<name>A0A941CWN6_9BACI</name>
<dbReference type="FunFam" id="1.10.3730.20:FF:000001">
    <property type="entry name" value="Quaternary ammonium compound resistance transporter SugE"/>
    <property type="match status" value="1"/>
</dbReference>
<accession>A0A941CWN6</accession>
<dbReference type="SUPFAM" id="SSF103481">
    <property type="entry name" value="Multidrug resistance efflux transporter EmrE"/>
    <property type="match status" value="1"/>
</dbReference>
<evidence type="ECO:0000256" key="7">
    <source>
        <dbReference type="RuleBase" id="RU003942"/>
    </source>
</evidence>
<comment type="similarity">
    <text evidence="7">Belongs to the drug/metabolite transporter (DMT) superfamily. Small multidrug resistance (SMR) (TC 2.A.7.1) family.</text>
</comment>
<comment type="caution">
    <text evidence="9">The sequence shown here is derived from an EMBL/GenBank/DDBJ whole genome shotgun (WGS) entry which is preliminary data.</text>
</comment>
<keyword evidence="2" id="KW-0813">Transport</keyword>
<dbReference type="Gene3D" id="1.10.3730.20">
    <property type="match status" value="1"/>
</dbReference>
<keyword evidence="5 8" id="KW-1133">Transmembrane helix</keyword>
<dbReference type="AlphaFoldDB" id="A0A941CWN6"/>
<feature type="transmembrane region" description="Helical" evidence="8">
    <location>
        <begin position="83"/>
        <end position="102"/>
    </location>
</feature>
<evidence type="ECO:0000256" key="3">
    <source>
        <dbReference type="ARBA" id="ARBA00022475"/>
    </source>
</evidence>
<evidence type="ECO:0000256" key="8">
    <source>
        <dbReference type="SAM" id="Phobius"/>
    </source>
</evidence>
<dbReference type="PANTHER" id="PTHR30561:SF7">
    <property type="entry name" value="GUANIDINIUM EFFLUX SYSTEM SUBUNIT GDNC-RELATED"/>
    <property type="match status" value="1"/>
</dbReference>
<evidence type="ECO:0000256" key="2">
    <source>
        <dbReference type="ARBA" id="ARBA00022448"/>
    </source>
</evidence>
<proteinExistence type="inferred from homology"/>
<dbReference type="InterPro" id="IPR037185">
    <property type="entry name" value="EmrE-like"/>
</dbReference>
<dbReference type="InterPro" id="IPR000390">
    <property type="entry name" value="Small_drug/metabolite_transptr"/>
</dbReference>
<organism evidence="9 10">
    <name type="scientific">Allobacillus saliphilus</name>
    <dbReference type="NCBI Taxonomy" id="2912308"/>
    <lineage>
        <taxon>Bacteria</taxon>
        <taxon>Bacillati</taxon>
        <taxon>Bacillota</taxon>
        <taxon>Bacilli</taxon>
        <taxon>Bacillales</taxon>
        <taxon>Bacillaceae</taxon>
        <taxon>Allobacillus</taxon>
    </lineage>
</organism>
<dbReference type="RefSeq" id="WP_212369895.1">
    <property type="nucleotide sequence ID" value="NZ_JAGSIE010000021.1"/>
</dbReference>
<sequence>MGKDWMKVLIAAFFEIMWVVGLKYADSIIEWSLTVIGMIGSFYLLILAGRNLPIGTVYAVFVGIGTAGTVLLDFIIFGEPFSLAKVLLIGLMLVGIIGLKLVEDEEGKAVE</sequence>
<keyword evidence="4 7" id="KW-0812">Transmembrane</keyword>
<feature type="transmembrane region" description="Helical" evidence="8">
    <location>
        <begin position="31"/>
        <end position="49"/>
    </location>
</feature>
<evidence type="ECO:0000313" key="9">
    <source>
        <dbReference type="EMBL" id="MBR7553996.1"/>
    </source>
</evidence>
<keyword evidence="6 8" id="KW-0472">Membrane</keyword>